<dbReference type="AlphaFoldDB" id="A0A645HH81"/>
<dbReference type="EMBL" id="VSSQ01093473">
    <property type="protein sequence ID" value="MPN38317.1"/>
    <property type="molecule type" value="Genomic_DNA"/>
</dbReference>
<protein>
    <submittedName>
        <fullName evidence="1">Uncharacterized protein</fullName>
    </submittedName>
</protein>
<name>A0A645HH81_9ZZZZ</name>
<dbReference type="InterPro" id="IPR029066">
    <property type="entry name" value="PLP-binding_barrel"/>
</dbReference>
<reference evidence="1" key="1">
    <citation type="submission" date="2019-08" db="EMBL/GenBank/DDBJ databases">
        <authorList>
            <person name="Kucharzyk K."/>
            <person name="Murdoch R.W."/>
            <person name="Higgins S."/>
            <person name="Loffler F."/>
        </authorList>
    </citation>
    <scope>NUCLEOTIDE SEQUENCE</scope>
</reference>
<sequence length="73" mass="8236">MAIATPENFPDLEFLDFGGGFKVPYKPDEKRVDYVAMGAEISRRFEAFTGRCGRKLAMLFSRANTSTPKPERC</sequence>
<comment type="caution">
    <text evidence="1">The sequence shown here is derived from an EMBL/GenBank/DDBJ whole genome shotgun (WGS) entry which is preliminary data.</text>
</comment>
<dbReference type="Gene3D" id="3.20.20.10">
    <property type="entry name" value="Alanine racemase"/>
    <property type="match status" value="1"/>
</dbReference>
<proteinExistence type="predicted"/>
<accession>A0A645HH81</accession>
<dbReference type="SUPFAM" id="SSF51419">
    <property type="entry name" value="PLP-binding barrel"/>
    <property type="match status" value="1"/>
</dbReference>
<organism evidence="1">
    <name type="scientific">bioreactor metagenome</name>
    <dbReference type="NCBI Taxonomy" id="1076179"/>
    <lineage>
        <taxon>unclassified sequences</taxon>
        <taxon>metagenomes</taxon>
        <taxon>ecological metagenomes</taxon>
    </lineage>
</organism>
<evidence type="ECO:0000313" key="1">
    <source>
        <dbReference type="EMBL" id="MPN38317.1"/>
    </source>
</evidence>
<gene>
    <name evidence="1" type="ORF">SDC9_185841</name>
</gene>